<keyword evidence="2 3" id="KW-0143">Chaperone</keyword>
<name>A0ABV8QPU9_9BACT</name>
<keyword evidence="3 4" id="KW-0346">Stress response</keyword>
<dbReference type="PANTHER" id="PTHR21237:SF23">
    <property type="entry name" value="GRPE PROTEIN HOMOLOG, MITOCHONDRIAL"/>
    <property type="match status" value="1"/>
</dbReference>
<keyword evidence="9" id="KW-1185">Reference proteome</keyword>
<protein>
    <recommendedName>
        <fullName evidence="3 4">Protein GrpE</fullName>
    </recommendedName>
    <alternativeName>
        <fullName evidence="3">HSP-70 cofactor</fullName>
    </alternativeName>
</protein>
<dbReference type="Gene3D" id="2.30.22.10">
    <property type="entry name" value="Head domain of nucleotide exchange factor GrpE"/>
    <property type="match status" value="1"/>
</dbReference>
<comment type="caution">
    <text evidence="8">The sequence shown here is derived from an EMBL/GenBank/DDBJ whole genome shotgun (WGS) entry which is preliminary data.</text>
</comment>
<keyword evidence="3" id="KW-0963">Cytoplasm</keyword>
<organism evidence="8 9">
    <name type="scientific">Ferruginibacter yonginensis</name>
    <dbReference type="NCBI Taxonomy" id="1310416"/>
    <lineage>
        <taxon>Bacteria</taxon>
        <taxon>Pseudomonadati</taxon>
        <taxon>Bacteroidota</taxon>
        <taxon>Chitinophagia</taxon>
        <taxon>Chitinophagales</taxon>
        <taxon>Chitinophagaceae</taxon>
        <taxon>Ferruginibacter</taxon>
    </lineage>
</organism>
<reference evidence="9" key="1">
    <citation type="journal article" date="2019" name="Int. J. Syst. Evol. Microbiol.">
        <title>The Global Catalogue of Microorganisms (GCM) 10K type strain sequencing project: providing services to taxonomists for standard genome sequencing and annotation.</title>
        <authorList>
            <consortium name="The Broad Institute Genomics Platform"/>
            <consortium name="The Broad Institute Genome Sequencing Center for Infectious Disease"/>
            <person name="Wu L."/>
            <person name="Ma J."/>
        </authorList>
    </citation>
    <scope>NUCLEOTIDE SEQUENCE [LARGE SCALE GENOMIC DNA]</scope>
    <source>
        <strain evidence="9">CECT 8289</strain>
    </source>
</reference>
<dbReference type="SUPFAM" id="SSF51064">
    <property type="entry name" value="Head domain of nucleotide exchange factor GrpE"/>
    <property type="match status" value="1"/>
</dbReference>
<dbReference type="InterPro" id="IPR009012">
    <property type="entry name" value="GrpE_head"/>
</dbReference>
<evidence type="ECO:0000256" key="4">
    <source>
        <dbReference type="RuleBase" id="RU000639"/>
    </source>
</evidence>
<evidence type="ECO:0000256" key="6">
    <source>
        <dbReference type="SAM" id="Coils"/>
    </source>
</evidence>
<dbReference type="Gene3D" id="3.90.20.20">
    <property type="match status" value="1"/>
</dbReference>
<dbReference type="HAMAP" id="MF_01151">
    <property type="entry name" value="GrpE"/>
    <property type="match status" value="1"/>
</dbReference>
<proteinExistence type="inferred from homology"/>
<dbReference type="PROSITE" id="PS01071">
    <property type="entry name" value="GRPE"/>
    <property type="match status" value="1"/>
</dbReference>
<dbReference type="EMBL" id="JBHSCZ010000001">
    <property type="protein sequence ID" value="MFC4262295.1"/>
    <property type="molecule type" value="Genomic_DNA"/>
</dbReference>
<dbReference type="PRINTS" id="PR00773">
    <property type="entry name" value="GRPEPROTEIN"/>
</dbReference>
<keyword evidence="6" id="KW-0175">Coiled coil</keyword>
<dbReference type="InterPro" id="IPR000740">
    <property type="entry name" value="GrpE"/>
</dbReference>
<dbReference type="PANTHER" id="PTHR21237">
    <property type="entry name" value="GRPE PROTEIN"/>
    <property type="match status" value="1"/>
</dbReference>
<comment type="subcellular location">
    <subcellularLocation>
        <location evidence="3">Cytoplasm</location>
    </subcellularLocation>
</comment>
<feature type="coiled-coil region" evidence="6">
    <location>
        <begin position="43"/>
        <end position="70"/>
    </location>
</feature>
<comment type="subunit">
    <text evidence="3">Homodimer.</text>
</comment>
<evidence type="ECO:0000256" key="3">
    <source>
        <dbReference type="HAMAP-Rule" id="MF_01151"/>
    </source>
</evidence>
<comment type="function">
    <text evidence="3 4">Participates actively in the response to hyperosmotic and heat shock by preventing the aggregation of stress-denatured proteins, in association with DnaK and GrpE. It is the nucleotide exchange factor for DnaK and may function as a thermosensor. Unfolded proteins bind initially to DnaJ; upon interaction with the DnaJ-bound protein, DnaK hydrolyzes its bound ATP, resulting in the formation of a stable complex. GrpE releases ADP from DnaK; ATP binding to DnaK triggers the release of the substrate protein, thus completing the reaction cycle. Several rounds of ATP-dependent interactions between DnaJ, DnaK and GrpE are required for fully efficient folding.</text>
</comment>
<accession>A0ABV8QPU9</accession>
<evidence type="ECO:0000256" key="2">
    <source>
        <dbReference type="ARBA" id="ARBA00023186"/>
    </source>
</evidence>
<dbReference type="Proteomes" id="UP001595907">
    <property type="component" value="Unassembled WGS sequence"/>
</dbReference>
<sequence length="188" mass="21034">MQDTNNTMDEAQMNINADADIPGNTHLSNPEAVSEEGDTNDAIEKLTADVEEQKDKYIRLLAEFDNFKRRTAKERIDLMQTAGKEMAIALLEVADDMDRAEKQLVASDDINVVKEGVQIIFNKLRTTLQQKGIVPMVSIDTDFDVEKHEAVTEIVAGDDKAGKVVDELQKGYYMNDKLIRFAKVVVGK</sequence>
<gene>
    <name evidence="3" type="primary">grpE</name>
    <name evidence="8" type="ORF">ACFOWM_05375</name>
</gene>
<feature type="region of interest" description="Disordered" evidence="7">
    <location>
        <begin position="17"/>
        <end position="39"/>
    </location>
</feature>
<evidence type="ECO:0000313" key="8">
    <source>
        <dbReference type="EMBL" id="MFC4262295.1"/>
    </source>
</evidence>
<dbReference type="InterPro" id="IPR013805">
    <property type="entry name" value="GrpE_CC"/>
</dbReference>
<evidence type="ECO:0000256" key="1">
    <source>
        <dbReference type="ARBA" id="ARBA00009054"/>
    </source>
</evidence>
<evidence type="ECO:0000313" key="9">
    <source>
        <dbReference type="Proteomes" id="UP001595907"/>
    </source>
</evidence>
<comment type="similarity">
    <text evidence="1 3 5">Belongs to the GrpE family.</text>
</comment>
<dbReference type="Pfam" id="PF01025">
    <property type="entry name" value="GrpE"/>
    <property type="match status" value="1"/>
</dbReference>
<dbReference type="CDD" id="cd00446">
    <property type="entry name" value="GrpE"/>
    <property type="match status" value="1"/>
</dbReference>
<dbReference type="RefSeq" id="WP_379707653.1">
    <property type="nucleotide sequence ID" value="NZ_JBHSCZ010000001.1"/>
</dbReference>
<evidence type="ECO:0000256" key="7">
    <source>
        <dbReference type="SAM" id="MobiDB-lite"/>
    </source>
</evidence>
<dbReference type="SUPFAM" id="SSF58014">
    <property type="entry name" value="Coiled-coil domain of nucleotide exchange factor GrpE"/>
    <property type="match status" value="1"/>
</dbReference>
<evidence type="ECO:0000256" key="5">
    <source>
        <dbReference type="RuleBase" id="RU004478"/>
    </source>
</evidence>